<dbReference type="PROSITE" id="PS51935">
    <property type="entry name" value="NLPC_P60"/>
    <property type="match status" value="1"/>
</dbReference>
<evidence type="ECO:0000313" key="8">
    <source>
        <dbReference type="EMBL" id="UQZ86456.1"/>
    </source>
</evidence>
<dbReference type="InterPro" id="IPR051202">
    <property type="entry name" value="Peptidase_C40"/>
</dbReference>
<feature type="transmembrane region" description="Helical" evidence="6">
    <location>
        <begin position="276"/>
        <end position="298"/>
    </location>
</feature>
<dbReference type="EC" id="3.4.-.-" evidence="8"/>
<name>A0ABY4RXQ6_9BACL</name>
<dbReference type="Gene3D" id="3.90.1720.10">
    <property type="entry name" value="endopeptidase domain like (from Nostoc punctiforme)"/>
    <property type="match status" value="1"/>
</dbReference>
<dbReference type="Proteomes" id="UP001057134">
    <property type="component" value="Chromosome"/>
</dbReference>
<dbReference type="SUPFAM" id="SSF54001">
    <property type="entry name" value="Cysteine proteinases"/>
    <property type="match status" value="1"/>
</dbReference>
<gene>
    <name evidence="8" type="ORF">SK3146_05749</name>
</gene>
<accession>A0ABY4RXQ6</accession>
<keyword evidence="6" id="KW-0812">Transmembrane</keyword>
<dbReference type="PANTHER" id="PTHR47053">
    <property type="entry name" value="MUREIN DD-ENDOPEPTIDASE MEPH-RELATED"/>
    <property type="match status" value="1"/>
</dbReference>
<dbReference type="GO" id="GO:0016787">
    <property type="term" value="F:hydrolase activity"/>
    <property type="evidence" value="ECO:0007669"/>
    <property type="project" value="UniProtKB-KW"/>
</dbReference>
<dbReference type="RefSeq" id="WP_249861991.1">
    <property type="nucleotide sequence ID" value="NZ_CP027059.1"/>
</dbReference>
<proteinExistence type="inferred from homology"/>
<reference evidence="8" key="2">
    <citation type="journal article" date="2021" name="J Anim Sci Technol">
        <title>Complete genome sequence of Paenibacillus konkukensis sp. nov. SK3146 as a potential probiotic strain.</title>
        <authorList>
            <person name="Jung H.I."/>
            <person name="Park S."/>
            <person name="Niu K.M."/>
            <person name="Lee S.W."/>
            <person name="Kothari D."/>
            <person name="Yi K.J."/>
            <person name="Kim S.K."/>
        </authorList>
    </citation>
    <scope>NUCLEOTIDE SEQUENCE</scope>
    <source>
        <strain evidence="8">SK3146</strain>
    </source>
</reference>
<feature type="region of interest" description="Disordered" evidence="5">
    <location>
        <begin position="115"/>
        <end position="227"/>
    </location>
</feature>
<dbReference type="InterPro" id="IPR000064">
    <property type="entry name" value="NLP_P60_dom"/>
</dbReference>
<reference evidence="8" key="1">
    <citation type="submission" date="2018-02" db="EMBL/GenBank/DDBJ databases">
        <authorList>
            <person name="Kim S.-K."/>
            <person name="Jung H.-I."/>
            <person name="Lee S.-W."/>
        </authorList>
    </citation>
    <scope>NUCLEOTIDE SEQUENCE</scope>
    <source>
        <strain evidence="8">SK3146</strain>
    </source>
</reference>
<organism evidence="8 9">
    <name type="scientific">Paenibacillus konkukensis</name>
    <dbReference type="NCBI Taxonomy" id="2020716"/>
    <lineage>
        <taxon>Bacteria</taxon>
        <taxon>Bacillati</taxon>
        <taxon>Bacillota</taxon>
        <taxon>Bacilli</taxon>
        <taxon>Bacillales</taxon>
        <taxon>Paenibacillaceae</taxon>
        <taxon>Paenibacillus</taxon>
    </lineage>
</organism>
<feature type="domain" description="NlpC/P60" evidence="7">
    <location>
        <begin position="493"/>
        <end position="624"/>
    </location>
</feature>
<evidence type="ECO:0000256" key="2">
    <source>
        <dbReference type="ARBA" id="ARBA00022670"/>
    </source>
</evidence>
<dbReference type="EMBL" id="CP027059">
    <property type="protein sequence ID" value="UQZ86456.1"/>
    <property type="molecule type" value="Genomic_DNA"/>
</dbReference>
<keyword evidence="6" id="KW-1133">Transmembrane helix</keyword>
<evidence type="ECO:0000256" key="5">
    <source>
        <dbReference type="SAM" id="MobiDB-lite"/>
    </source>
</evidence>
<evidence type="ECO:0000256" key="3">
    <source>
        <dbReference type="ARBA" id="ARBA00022801"/>
    </source>
</evidence>
<protein>
    <submittedName>
        <fullName evidence="8">Endopeptidase</fullName>
        <ecNumber evidence="8">3.4.-.-</ecNumber>
    </submittedName>
</protein>
<evidence type="ECO:0000256" key="6">
    <source>
        <dbReference type="SAM" id="Phobius"/>
    </source>
</evidence>
<feature type="region of interest" description="Disordered" evidence="5">
    <location>
        <begin position="29"/>
        <end position="50"/>
    </location>
</feature>
<keyword evidence="3 8" id="KW-0378">Hydrolase</keyword>
<evidence type="ECO:0000256" key="4">
    <source>
        <dbReference type="ARBA" id="ARBA00022807"/>
    </source>
</evidence>
<evidence type="ECO:0000313" key="9">
    <source>
        <dbReference type="Proteomes" id="UP001057134"/>
    </source>
</evidence>
<comment type="similarity">
    <text evidence="1">Belongs to the peptidase C40 family.</text>
</comment>
<dbReference type="PANTHER" id="PTHR47053:SF1">
    <property type="entry name" value="MUREIN DD-ENDOPEPTIDASE MEPH-RELATED"/>
    <property type="match status" value="1"/>
</dbReference>
<feature type="compositionally biased region" description="Basic and acidic residues" evidence="5">
    <location>
        <begin position="29"/>
        <end position="41"/>
    </location>
</feature>
<keyword evidence="4" id="KW-0788">Thiol protease</keyword>
<evidence type="ECO:0000259" key="7">
    <source>
        <dbReference type="PROSITE" id="PS51935"/>
    </source>
</evidence>
<sequence>MKKIKTRMTIKSIKRINKHARLLKRTISERSRRTRYKEHENTGSSFEQIQDRNQTNMQEAVNSAVRVSKGAVVTIGKRWRHRYRVRQSHQHVDLGLRPITHIKLRRGVTKGLQPQIARRKRRSSSVKVIDRQKSRTQPAGKTKWFTHAGAKTTIDNNGKTKGNTPRRKNTSSAASPFSGMKMKGNVRQRRTLKVVSRTLKSSRSFGRDGGQNQREDKRSSSQQQRALQTAVQLRRSIQWSRTAAQMNLRMIKMLVRAVVLLIKGLSTLLGISSTVIILLCIVMIIAALVSSPFGIFVADENTEPGTQKLALIVEEVDVQFSTQLEHVRQAAGDIDRVEISYVGSADNTRIDNWPDVLAVFAVKTSTNTAGFDVVTMDRQRVELLQAVFWDMNQIDSHIETLEHTKIVSVEQDDGSIEEQPMTEYERILQLSIIARTAEQQAAHYNFSNEQINLVEELLSAEFRPMMFALLGKDESVGLSSEQLEVIRTDLPAGVLGSQAVELALTRLGDPYSQPKAGQANYTDCSYLVQWVYRQLDVTLPRTAAEQARFIMENGLTLNSNELIPGDLIFWSYEQNGRFMDITHVGIYAGNGKVVDASSSRLQVVYRNVFDANLQVLYGRPYFQS</sequence>
<feature type="compositionally biased region" description="Polar residues" evidence="5">
    <location>
        <begin position="153"/>
        <end position="163"/>
    </location>
</feature>
<dbReference type="InterPro" id="IPR038765">
    <property type="entry name" value="Papain-like_cys_pep_sf"/>
</dbReference>
<evidence type="ECO:0000256" key="1">
    <source>
        <dbReference type="ARBA" id="ARBA00007074"/>
    </source>
</evidence>
<keyword evidence="9" id="KW-1185">Reference proteome</keyword>
<dbReference type="Pfam" id="PF00877">
    <property type="entry name" value="NLPC_P60"/>
    <property type="match status" value="1"/>
</dbReference>
<keyword evidence="2" id="KW-0645">Protease</keyword>
<keyword evidence="6" id="KW-0472">Membrane</keyword>